<dbReference type="EMBL" id="CAMGYJ010000010">
    <property type="protein sequence ID" value="CAI0550700.1"/>
    <property type="molecule type" value="Genomic_DNA"/>
</dbReference>
<comment type="caution">
    <text evidence="1">The sequence shown here is derived from an EMBL/GenBank/DDBJ whole genome shotgun (WGS) entry which is preliminary data.</text>
</comment>
<gene>
    <name evidence="1" type="ORF">LITE_LOCUS45650</name>
</gene>
<protein>
    <submittedName>
        <fullName evidence="1">Uncharacterized protein</fullName>
    </submittedName>
</protein>
<feature type="non-terminal residue" evidence="1">
    <location>
        <position position="130"/>
    </location>
</feature>
<dbReference type="PANTHER" id="PTHR48451">
    <property type="entry name" value="DUF4218 DOMAIN-CONTAINING PROTEIN"/>
    <property type="match status" value="1"/>
</dbReference>
<accession>A0AAV0R0A7</accession>
<proteinExistence type="predicted"/>
<organism evidence="1 2">
    <name type="scientific">Linum tenue</name>
    <dbReference type="NCBI Taxonomy" id="586396"/>
    <lineage>
        <taxon>Eukaryota</taxon>
        <taxon>Viridiplantae</taxon>
        <taxon>Streptophyta</taxon>
        <taxon>Embryophyta</taxon>
        <taxon>Tracheophyta</taxon>
        <taxon>Spermatophyta</taxon>
        <taxon>Magnoliopsida</taxon>
        <taxon>eudicotyledons</taxon>
        <taxon>Gunneridae</taxon>
        <taxon>Pentapetalae</taxon>
        <taxon>rosids</taxon>
        <taxon>fabids</taxon>
        <taxon>Malpighiales</taxon>
        <taxon>Linaceae</taxon>
        <taxon>Linum</taxon>
    </lineage>
</organism>
<name>A0AAV0R0A7_9ROSI</name>
<dbReference type="Proteomes" id="UP001154282">
    <property type="component" value="Unassembled WGS sequence"/>
</dbReference>
<evidence type="ECO:0000313" key="1">
    <source>
        <dbReference type="EMBL" id="CAI0550700.1"/>
    </source>
</evidence>
<dbReference type="AlphaFoldDB" id="A0AAV0R0A7"/>
<dbReference type="PANTHER" id="PTHR48451:SF1">
    <property type="entry name" value="DUF4218 DOMAIN-CONTAINING PROTEIN"/>
    <property type="match status" value="1"/>
</dbReference>
<sequence>MIFCSRYLSENGDTRFTRPSRNYEGFVVEANPGELFPITGRPLGAKRNGKGNLIEMNDEVLIQAQRYVIINCQDNLPELSAYIKFHTLGHEKNLQTQSSGVTLTAMTSSYASSKDKNPVLANVSYYGAIE</sequence>
<evidence type="ECO:0000313" key="2">
    <source>
        <dbReference type="Proteomes" id="UP001154282"/>
    </source>
</evidence>
<keyword evidence="2" id="KW-1185">Reference proteome</keyword>
<reference evidence="1" key="1">
    <citation type="submission" date="2022-08" db="EMBL/GenBank/DDBJ databases">
        <authorList>
            <person name="Gutierrez-Valencia J."/>
        </authorList>
    </citation>
    <scope>NUCLEOTIDE SEQUENCE</scope>
</reference>